<evidence type="ECO:0000313" key="10">
    <source>
        <dbReference type="Proteomes" id="UP000004968"/>
    </source>
</evidence>
<dbReference type="Pfam" id="PF00528">
    <property type="entry name" value="BPD_transp_1"/>
    <property type="match status" value="1"/>
</dbReference>
<evidence type="ECO:0000256" key="7">
    <source>
        <dbReference type="RuleBase" id="RU363032"/>
    </source>
</evidence>
<comment type="subcellular location">
    <subcellularLocation>
        <location evidence="1 7">Cell membrane</location>
        <topology evidence="1 7">Multi-pass membrane protein</topology>
    </subcellularLocation>
</comment>
<dbReference type="GO" id="GO:0055085">
    <property type="term" value="P:transmembrane transport"/>
    <property type="evidence" value="ECO:0007669"/>
    <property type="project" value="InterPro"/>
</dbReference>
<dbReference type="HOGENOM" id="CLU_036879_1_2_9"/>
<dbReference type="InterPro" id="IPR045621">
    <property type="entry name" value="BPD_transp_1_N"/>
</dbReference>
<feature type="transmembrane region" description="Helical" evidence="7">
    <location>
        <begin position="154"/>
        <end position="174"/>
    </location>
</feature>
<feature type="transmembrane region" description="Helical" evidence="7">
    <location>
        <begin position="122"/>
        <end position="142"/>
    </location>
</feature>
<feature type="transmembrane region" description="Helical" evidence="7">
    <location>
        <begin position="194"/>
        <end position="213"/>
    </location>
</feature>
<reference evidence="9 10" key="1">
    <citation type="submission" date="2010-01" db="EMBL/GenBank/DDBJ databases">
        <authorList>
            <person name="Weinstock G."/>
            <person name="Sodergren E."/>
            <person name="Clifton S."/>
            <person name="Fulton L."/>
            <person name="Fulton B."/>
            <person name="Courtney L."/>
            <person name="Fronick C."/>
            <person name="Harrison M."/>
            <person name="Strong C."/>
            <person name="Farmer C."/>
            <person name="Delahaunty K."/>
            <person name="Markovic C."/>
            <person name="Hall O."/>
            <person name="Minx P."/>
            <person name="Tomlinson C."/>
            <person name="Mitreva M."/>
            <person name="Nelson J."/>
            <person name="Hou S."/>
            <person name="Wollam A."/>
            <person name="Pepin K.H."/>
            <person name="Johnson M."/>
            <person name="Bhonagiri V."/>
            <person name="Nash W.E."/>
            <person name="Warren W."/>
            <person name="Chinwalla A."/>
            <person name="Mardis E.R."/>
            <person name="Wilson R.K."/>
        </authorList>
    </citation>
    <scope>NUCLEOTIDE SEQUENCE [LARGE SCALE GENOMIC DNA]</scope>
    <source>
        <strain evidence="9 10">DSM 13479</strain>
    </source>
</reference>
<dbReference type="InterPro" id="IPR000515">
    <property type="entry name" value="MetI-like"/>
</dbReference>
<feature type="transmembrane region" description="Helical" evidence="7">
    <location>
        <begin position="299"/>
        <end position="320"/>
    </location>
</feature>
<sequence length="333" mass="37435">MTSASERVFRKRNYKGVMLLMLKYLGKRIARSFLTLIIILTVVFCLLRLMPIEGYFTNFDKLTPQQIQVSLQEMGLTDPLPVQVVRFFNDLVHGDLGVSRIYRANVPVAEILADKVPVSIKLGVLSMIVSLFVGLPMGALMARYKYRWFDKLGTLFIVCIQAVPAAVYFLYIQLYGTQALGVGLLFQIDDPKYWILPVVSMSLNNIAFYGMWLRRYMVDESNKDYVKLARAKGMSEGGVMFKHIFRNAFVPLAQYIPTAFLNTVIGSIYIESLYSIPGMGGLLVTVIKKHDNTMVQGIVLLYACVGVMGLLLGDILMVLLDPRISLSKKGGDR</sequence>
<dbReference type="Pfam" id="PF19300">
    <property type="entry name" value="BPD_transp_1_N"/>
    <property type="match status" value="1"/>
</dbReference>
<accession>D3A9C5</accession>
<evidence type="ECO:0000256" key="6">
    <source>
        <dbReference type="ARBA" id="ARBA00023136"/>
    </source>
</evidence>
<protein>
    <submittedName>
        <fullName evidence="9">ABC transporter, permease protein</fullName>
    </submittedName>
</protein>
<organism evidence="9 10">
    <name type="scientific">Hungatella hathewayi DSM 13479</name>
    <dbReference type="NCBI Taxonomy" id="566550"/>
    <lineage>
        <taxon>Bacteria</taxon>
        <taxon>Bacillati</taxon>
        <taxon>Bacillota</taxon>
        <taxon>Clostridia</taxon>
        <taxon>Lachnospirales</taxon>
        <taxon>Lachnospiraceae</taxon>
        <taxon>Hungatella</taxon>
    </lineage>
</organism>
<comment type="caution">
    <text evidence="9">The sequence shown here is derived from an EMBL/GenBank/DDBJ whole genome shotgun (WGS) entry which is preliminary data.</text>
</comment>
<evidence type="ECO:0000256" key="4">
    <source>
        <dbReference type="ARBA" id="ARBA00022692"/>
    </source>
</evidence>
<evidence type="ECO:0000256" key="5">
    <source>
        <dbReference type="ARBA" id="ARBA00022989"/>
    </source>
</evidence>
<comment type="similarity">
    <text evidence="7">Belongs to the binding-protein-dependent transport system permease family.</text>
</comment>
<dbReference type="PANTHER" id="PTHR30465">
    <property type="entry name" value="INNER MEMBRANE ABC TRANSPORTER"/>
    <property type="match status" value="1"/>
</dbReference>
<keyword evidence="4 7" id="KW-0812">Transmembrane</keyword>
<dbReference type="CDD" id="cd06261">
    <property type="entry name" value="TM_PBP2"/>
    <property type="match status" value="1"/>
</dbReference>
<feature type="transmembrane region" description="Helical" evidence="7">
    <location>
        <begin position="29"/>
        <end position="50"/>
    </location>
</feature>
<dbReference type="EMBL" id="ACIO01000014">
    <property type="protein sequence ID" value="EFD01584.1"/>
    <property type="molecule type" value="Genomic_DNA"/>
</dbReference>
<keyword evidence="2 7" id="KW-0813">Transport</keyword>
<evidence type="ECO:0000259" key="8">
    <source>
        <dbReference type="PROSITE" id="PS50928"/>
    </source>
</evidence>
<gene>
    <name evidence="9" type="ORF">CLOSTHATH_00196</name>
</gene>
<evidence type="ECO:0000256" key="1">
    <source>
        <dbReference type="ARBA" id="ARBA00004651"/>
    </source>
</evidence>
<dbReference type="PROSITE" id="PS50928">
    <property type="entry name" value="ABC_TM1"/>
    <property type="match status" value="1"/>
</dbReference>
<dbReference type="PANTHER" id="PTHR30465:SF0">
    <property type="entry name" value="OLIGOPEPTIDE TRANSPORT SYSTEM PERMEASE PROTEIN APPB"/>
    <property type="match status" value="1"/>
</dbReference>
<feature type="domain" description="ABC transmembrane type-1" evidence="8">
    <location>
        <begin position="116"/>
        <end position="317"/>
    </location>
</feature>
<evidence type="ECO:0000256" key="2">
    <source>
        <dbReference type="ARBA" id="ARBA00022448"/>
    </source>
</evidence>
<dbReference type="Proteomes" id="UP000004968">
    <property type="component" value="Unassembled WGS sequence"/>
</dbReference>
<keyword evidence="3" id="KW-1003">Cell membrane</keyword>
<evidence type="ECO:0000313" key="9">
    <source>
        <dbReference type="EMBL" id="EFD01584.1"/>
    </source>
</evidence>
<evidence type="ECO:0000256" key="3">
    <source>
        <dbReference type="ARBA" id="ARBA00022475"/>
    </source>
</evidence>
<dbReference type="Gene3D" id="1.10.3720.10">
    <property type="entry name" value="MetI-like"/>
    <property type="match status" value="1"/>
</dbReference>
<keyword evidence="5 7" id="KW-1133">Transmembrane helix</keyword>
<feature type="transmembrane region" description="Helical" evidence="7">
    <location>
        <begin position="249"/>
        <end position="270"/>
    </location>
</feature>
<name>D3A9C5_9FIRM</name>
<dbReference type="AlphaFoldDB" id="D3A9C5"/>
<proteinExistence type="inferred from homology"/>
<keyword evidence="6 7" id="KW-0472">Membrane</keyword>
<dbReference type="GO" id="GO:0005886">
    <property type="term" value="C:plasma membrane"/>
    <property type="evidence" value="ECO:0007669"/>
    <property type="project" value="UniProtKB-SubCell"/>
</dbReference>
<dbReference type="SUPFAM" id="SSF161098">
    <property type="entry name" value="MetI-like"/>
    <property type="match status" value="1"/>
</dbReference>
<dbReference type="InterPro" id="IPR035906">
    <property type="entry name" value="MetI-like_sf"/>
</dbReference>